<dbReference type="GO" id="GO:0000981">
    <property type="term" value="F:DNA-binding transcription factor activity, RNA polymerase II-specific"/>
    <property type="evidence" value="ECO:0007669"/>
    <property type="project" value="TreeGrafter"/>
</dbReference>
<feature type="domain" description="GATA-type" evidence="10">
    <location>
        <begin position="142"/>
        <end position="189"/>
    </location>
</feature>
<dbReference type="PROSITE" id="PS00344">
    <property type="entry name" value="GATA_ZN_FINGER_1"/>
    <property type="match status" value="1"/>
</dbReference>
<evidence type="ECO:0000256" key="2">
    <source>
        <dbReference type="ARBA" id="ARBA00022723"/>
    </source>
</evidence>
<dbReference type="GO" id="GO:0000122">
    <property type="term" value="P:negative regulation of transcription by RNA polymerase II"/>
    <property type="evidence" value="ECO:0007669"/>
    <property type="project" value="TreeGrafter"/>
</dbReference>
<dbReference type="eggNOG" id="KOG1601">
    <property type="taxonomic scope" value="Eukaryota"/>
</dbReference>
<protein>
    <recommendedName>
        <fullName evidence="10">GATA-type domain-containing protein</fullName>
    </recommendedName>
</protein>
<accession>T1J636</accession>
<dbReference type="GO" id="GO:0045944">
    <property type="term" value="P:positive regulation of transcription by RNA polymerase II"/>
    <property type="evidence" value="ECO:0007669"/>
    <property type="project" value="TreeGrafter"/>
</dbReference>
<keyword evidence="2" id="KW-0479">Metal-binding</keyword>
<keyword evidence="5" id="KW-0805">Transcription regulation</keyword>
<feature type="domain" description="GATA-type" evidence="10">
    <location>
        <begin position="191"/>
        <end position="244"/>
    </location>
</feature>
<dbReference type="EMBL" id="JH431870">
    <property type="status" value="NOT_ANNOTATED_CDS"/>
    <property type="molecule type" value="Genomic_DNA"/>
</dbReference>
<sequence length="409" mass="45917">MKKVQTQNLPEYYHSTVPSRPNVNYNPPNAHSESDNSQLSDLSSTYTYLQKSEMTTTSAPTLRDLLQYNYPLYEPPTNILSGSSYVYPLESKNFTPEVNVIGEGATVPPQWYSNWAIENSGVPIYQTADTMIQTGNGYLTACYSCSTNTSSFWTTDANGYNICNSCCYYRKHAVVDRPYTRPERLPNSKRSTGSKKCFNCQTEKTSLWRRNNEGEHVCNSCGLYFKMHGINRPASMKKETIKTRRRKPKNVNVNNHQPMTPMVNPAFNRYDLINESTEAHKIPTALPLPPHTTKVLTDSQTLEEQPTTSFETGLGNVNSSIITVPEYYKFDFTNGSTEAYKIPVSSDVLPLSSYCTNLLTDSQTLAKPESMEELPLTLAQPTIAIPETAVRNVNKISISNICHDLGIDV</sequence>
<dbReference type="GO" id="GO:0045165">
    <property type="term" value="P:cell fate commitment"/>
    <property type="evidence" value="ECO:0007669"/>
    <property type="project" value="TreeGrafter"/>
</dbReference>
<dbReference type="PhylomeDB" id="T1J636"/>
<evidence type="ECO:0000313" key="11">
    <source>
        <dbReference type="EnsemblMetazoa" id="SMAR009100-PA"/>
    </source>
</evidence>
<dbReference type="Proteomes" id="UP000014500">
    <property type="component" value="Unassembled WGS sequence"/>
</dbReference>
<feature type="region of interest" description="Disordered" evidence="9">
    <location>
        <begin position="1"/>
        <end position="41"/>
    </location>
</feature>
<dbReference type="InterPro" id="IPR013088">
    <property type="entry name" value="Znf_NHR/GATA"/>
</dbReference>
<dbReference type="EnsemblMetazoa" id="SMAR009100-RA">
    <property type="protein sequence ID" value="SMAR009100-PA"/>
    <property type="gene ID" value="SMAR009100"/>
</dbReference>
<evidence type="ECO:0000256" key="6">
    <source>
        <dbReference type="ARBA" id="ARBA00023163"/>
    </source>
</evidence>
<dbReference type="PANTHER" id="PTHR10071">
    <property type="entry name" value="TRANSCRIPTION FACTOR GATA FAMILY MEMBER"/>
    <property type="match status" value="1"/>
</dbReference>
<dbReference type="HOGENOM" id="CLU_673666_0_0_1"/>
<reference evidence="12" key="1">
    <citation type="submission" date="2011-05" db="EMBL/GenBank/DDBJ databases">
        <authorList>
            <person name="Richards S.R."/>
            <person name="Qu J."/>
            <person name="Jiang H."/>
            <person name="Jhangiani S.N."/>
            <person name="Agravi P."/>
            <person name="Goodspeed R."/>
            <person name="Gross S."/>
            <person name="Mandapat C."/>
            <person name="Jackson L."/>
            <person name="Mathew T."/>
            <person name="Pu L."/>
            <person name="Thornton R."/>
            <person name="Saada N."/>
            <person name="Wilczek-Boney K.B."/>
            <person name="Lee S."/>
            <person name="Kovar C."/>
            <person name="Wu Y."/>
            <person name="Scherer S.E."/>
            <person name="Worley K.C."/>
            <person name="Muzny D.M."/>
            <person name="Gibbs R."/>
        </authorList>
    </citation>
    <scope>NUCLEOTIDE SEQUENCE</scope>
    <source>
        <strain evidence="12">Brora</strain>
    </source>
</reference>
<dbReference type="PRINTS" id="PR00619">
    <property type="entry name" value="GATAZNFINGER"/>
</dbReference>
<evidence type="ECO:0000256" key="8">
    <source>
        <dbReference type="PROSITE-ProRule" id="PRU00094"/>
    </source>
</evidence>
<keyword evidence="12" id="KW-1185">Reference proteome</keyword>
<evidence type="ECO:0000256" key="9">
    <source>
        <dbReference type="SAM" id="MobiDB-lite"/>
    </source>
</evidence>
<reference evidence="11" key="2">
    <citation type="submission" date="2015-02" db="UniProtKB">
        <authorList>
            <consortium name="EnsemblMetazoa"/>
        </authorList>
    </citation>
    <scope>IDENTIFICATION</scope>
</reference>
<feature type="compositionally biased region" description="Polar residues" evidence="9">
    <location>
        <begin position="16"/>
        <end position="41"/>
    </location>
</feature>
<dbReference type="PROSITE" id="PS50114">
    <property type="entry name" value="GATA_ZN_FINGER_2"/>
    <property type="match status" value="2"/>
</dbReference>
<dbReference type="InterPro" id="IPR000679">
    <property type="entry name" value="Znf_GATA"/>
</dbReference>
<keyword evidence="3 8" id="KW-0863">Zinc-finger</keyword>
<proteinExistence type="predicted"/>
<dbReference type="Gene3D" id="3.30.50.10">
    <property type="entry name" value="Erythroid Transcription Factor GATA-1, subunit A"/>
    <property type="match status" value="2"/>
</dbReference>
<evidence type="ECO:0000256" key="7">
    <source>
        <dbReference type="ARBA" id="ARBA00023242"/>
    </source>
</evidence>
<evidence type="ECO:0000256" key="3">
    <source>
        <dbReference type="ARBA" id="ARBA00022771"/>
    </source>
</evidence>
<dbReference type="Pfam" id="PF00320">
    <property type="entry name" value="GATA"/>
    <property type="match status" value="1"/>
</dbReference>
<dbReference type="SMART" id="SM00401">
    <property type="entry name" value="ZnF_GATA"/>
    <property type="match status" value="2"/>
</dbReference>
<evidence type="ECO:0000259" key="10">
    <source>
        <dbReference type="PROSITE" id="PS50114"/>
    </source>
</evidence>
<dbReference type="GO" id="GO:0005634">
    <property type="term" value="C:nucleus"/>
    <property type="evidence" value="ECO:0007669"/>
    <property type="project" value="UniProtKB-SubCell"/>
</dbReference>
<evidence type="ECO:0000256" key="5">
    <source>
        <dbReference type="ARBA" id="ARBA00023015"/>
    </source>
</evidence>
<keyword evidence="4" id="KW-0862">Zinc</keyword>
<dbReference type="CDD" id="cd00202">
    <property type="entry name" value="ZnF_GATA"/>
    <property type="match status" value="1"/>
</dbReference>
<evidence type="ECO:0000313" key="12">
    <source>
        <dbReference type="Proteomes" id="UP000014500"/>
    </source>
</evidence>
<dbReference type="PANTHER" id="PTHR10071:SF281">
    <property type="entry name" value="BOX A-BINDING FACTOR-RELATED"/>
    <property type="match status" value="1"/>
</dbReference>
<evidence type="ECO:0000256" key="1">
    <source>
        <dbReference type="ARBA" id="ARBA00004123"/>
    </source>
</evidence>
<dbReference type="GO" id="GO:0000978">
    <property type="term" value="F:RNA polymerase II cis-regulatory region sequence-specific DNA binding"/>
    <property type="evidence" value="ECO:0007669"/>
    <property type="project" value="TreeGrafter"/>
</dbReference>
<comment type="subcellular location">
    <subcellularLocation>
        <location evidence="1">Nucleus</location>
    </subcellularLocation>
</comment>
<keyword evidence="7" id="KW-0539">Nucleus</keyword>
<name>T1J636_STRMM</name>
<dbReference type="GO" id="GO:0008270">
    <property type="term" value="F:zinc ion binding"/>
    <property type="evidence" value="ECO:0007669"/>
    <property type="project" value="UniProtKB-KW"/>
</dbReference>
<dbReference type="AlphaFoldDB" id="T1J636"/>
<keyword evidence="6" id="KW-0804">Transcription</keyword>
<evidence type="ECO:0000256" key="4">
    <source>
        <dbReference type="ARBA" id="ARBA00022833"/>
    </source>
</evidence>
<organism evidence="11 12">
    <name type="scientific">Strigamia maritima</name>
    <name type="common">European centipede</name>
    <name type="synonym">Geophilus maritimus</name>
    <dbReference type="NCBI Taxonomy" id="126957"/>
    <lineage>
        <taxon>Eukaryota</taxon>
        <taxon>Metazoa</taxon>
        <taxon>Ecdysozoa</taxon>
        <taxon>Arthropoda</taxon>
        <taxon>Myriapoda</taxon>
        <taxon>Chilopoda</taxon>
        <taxon>Pleurostigmophora</taxon>
        <taxon>Geophilomorpha</taxon>
        <taxon>Linotaeniidae</taxon>
        <taxon>Strigamia</taxon>
    </lineage>
</organism>
<dbReference type="InterPro" id="IPR039355">
    <property type="entry name" value="Transcription_factor_GATA"/>
</dbReference>
<dbReference type="STRING" id="126957.T1J636"/>
<dbReference type="SUPFAM" id="SSF57716">
    <property type="entry name" value="Glucocorticoid receptor-like (DNA-binding domain)"/>
    <property type="match status" value="2"/>
</dbReference>